<evidence type="ECO:0000313" key="2">
    <source>
        <dbReference type="Proteomes" id="UP000234333"/>
    </source>
</evidence>
<accession>A0A2H1I3H0</accession>
<dbReference type="GeneID" id="99773196"/>
<sequence>MHQTTHLTLAEAIEPHLSVIYSEEAPVDRLGGVDTTTGLMLTRIADSAVVYRLGCGQHSDDDEIRRITAKFIAEGVLPIRGGVVRLTSEEVAA</sequence>
<name>A0A2H1I3H0_9MICO</name>
<dbReference type="RefSeq" id="WP_101623674.1">
    <property type="nucleotide sequence ID" value="NZ_FXZC01000002.1"/>
</dbReference>
<gene>
    <name evidence="1" type="ORF">BC102111_00785</name>
</gene>
<reference evidence="1 2" key="1">
    <citation type="submission" date="2017-03" db="EMBL/GenBank/DDBJ databases">
        <authorList>
            <person name="Afonso C.L."/>
            <person name="Miller P.J."/>
            <person name="Scott M.A."/>
            <person name="Spackman E."/>
            <person name="Goraichik I."/>
            <person name="Dimitrov K.M."/>
            <person name="Suarez D.L."/>
            <person name="Swayne D.E."/>
        </authorList>
    </citation>
    <scope>NUCLEOTIDE SEQUENCE [LARGE SCALE GENOMIC DNA]</scope>
    <source>
        <strain evidence="1 2">CIP 102111</strain>
    </source>
</reference>
<evidence type="ECO:0000313" key="1">
    <source>
        <dbReference type="EMBL" id="SMX69738.1"/>
    </source>
</evidence>
<organism evidence="1 2">
    <name type="scientific">Brevibacterium casei CIP 102111</name>
    <dbReference type="NCBI Taxonomy" id="1255625"/>
    <lineage>
        <taxon>Bacteria</taxon>
        <taxon>Bacillati</taxon>
        <taxon>Actinomycetota</taxon>
        <taxon>Actinomycetes</taxon>
        <taxon>Micrococcales</taxon>
        <taxon>Brevibacteriaceae</taxon>
        <taxon>Brevibacterium</taxon>
    </lineage>
</organism>
<dbReference type="AlphaFoldDB" id="A0A2H1I3H0"/>
<dbReference type="EMBL" id="FXZC01000002">
    <property type="protein sequence ID" value="SMX69738.1"/>
    <property type="molecule type" value="Genomic_DNA"/>
</dbReference>
<proteinExistence type="predicted"/>
<protein>
    <submittedName>
        <fullName evidence="1">Uncharacterized protein</fullName>
    </submittedName>
</protein>
<dbReference type="Proteomes" id="UP000234333">
    <property type="component" value="Unassembled WGS sequence"/>
</dbReference>